<evidence type="ECO:0008006" key="4">
    <source>
        <dbReference type="Google" id="ProtNLM"/>
    </source>
</evidence>
<feature type="transmembrane region" description="Helical" evidence="1">
    <location>
        <begin position="283"/>
        <end position="304"/>
    </location>
</feature>
<dbReference type="STRING" id="411463.EUBVEN_01379"/>
<dbReference type="EMBL" id="AAVL02000033">
    <property type="protein sequence ID" value="EDM51471.1"/>
    <property type="molecule type" value="Genomic_DNA"/>
</dbReference>
<feature type="transmembrane region" description="Helical" evidence="1">
    <location>
        <begin position="358"/>
        <end position="379"/>
    </location>
</feature>
<dbReference type="AlphaFoldDB" id="A5Z6P6"/>
<sequence>MVMTILSIISFIILLIFQGGFYPYAYLIVALIGCAGLIISKRSINITKELVFLLVISLAYILSSLHNGISYGILGQTFLPLACFVMGVVFFSLDDIEKKTILNSLILIGIVSSVIAVIMYIFSVGESNGFINVGRLQFTFQYANVAGTWFGVSFILARDSENKTYQYLSVFNVFALLATKSVGAIAIFIILQVIWYVKKSRKNRILLIGTSVALIISAFVIARRFSEAKYTFIERIIQSMDGIKVQLSHCLFGIGTGNWQYLYPYYQSAQYKAGVIHNSYVQAGVSAGLIPMLILIILLVICIKKYIRNYGFVTEAALFIMLHSIMDYCMSFAFIDILLVFLFVYSNEEEIKVLDNKIQLKIPIVLCFILMSLGLYGVFQIRTIESYELHNNYIGLMKQYNSHKSMMKNGYRENQLYLEALIGLNKSKKVEKFIENNYHLPANSAFDKLLLKSEENGLIVDMAINEIKKQPYNYELIQQVTKLIQEKKPSDSDKEKYRKYLEEVNAKIKEKPAKWLNNQEEVLY</sequence>
<evidence type="ECO:0000256" key="1">
    <source>
        <dbReference type="SAM" id="Phobius"/>
    </source>
</evidence>
<proteinExistence type="predicted"/>
<feature type="transmembrane region" description="Helical" evidence="1">
    <location>
        <begin position="105"/>
        <end position="124"/>
    </location>
</feature>
<reference evidence="2 3" key="2">
    <citation type="submission" date="2007-04" db="EMBL/GenBank/DDBJ databases">
        <title>Draft genome sequence of Eubacterium ventriosum (ATCC 27560).</title>
        <authorList>
            <person name="Sudarsanam P."/>
            <person name="Ley R."/>
            <person name="Guruge J."/>
            <person name="Turnbaugh P.J."/>
            <person name="Mahowald M."/>
            <person name="Liep D."/>
            <person name="Gordon J."/>
        </authorList>
    </citation>
    <scope>NUCLEOTIDE SEQUENCE [LARGE SCALE GENOMIC DNA]</scope>
    <source>
        <strain evidence="2 3">ATCC 27560</strain>
    </source>
</reference>
<feature type="transmembrane region" description="Helical" evidence="1">
    <location>
        <begin position="325"/>
        <end position="346"/>
    </location>
</feature>
<dbReference type="InterPro" id="IPR051533">
    <property type="entry name" value="WaaL-like"/>
</dbReference>
<organism evidence="2 3">
    <name type="scientific">Eubacterium ventriosum ATCC 27560</name>
    <dbReference type="NCBI Taxonomy" id="411463"/>
    <lineage>
        <taxon>Bacteria</taxon>
        <taxon>Bacillati</taxon>
        <taxon>Bacillota</taxon>
        <taxon>Clostridia</taxon>
        <taxon>Eubacteriales</taxon>
        <taxon>Eubacteriaceae</taxon>
        <taxon>Eubacterium</taxon>
    </lineage>
</organism>
<feature type="transmembrane region" description="Helical" evidence="1">
    <location>
        <begin position="50"/>
        <end position="67"/>
    </location>
</feature>
<evidence type="ECO:0000313" key="2">
    <source>
        <dbReference type="EMBL" id="EDM51471.1"/>
    </source>
</evidence>
<dbReference type="GO" id="GO:0016020">
    <property type="term" value="C:membrane"/>
    <property type="evidence" value="ECO:0007669"/>
    <property type="project" value="UniProtKB-SubCell"/>
</dbReference>
<keyword evidence="1" id="KW-1133">Transmembrane helix</keyword>
<feature type="transmembrane region" description="Helical" evidence="1">
    <location>
        <begin position="203"/>
        <end position="222"/>
    </location>
</feature>
<comment type="caution">
    <text evidence="2">The sequence shown here is derived from an EMBL/GenBank/DDBJ whole genome shotgun (WGS) entry which is preliminary data.</text>
</comment>
<name>A5Z6P6_9FIRM</name>
<keyword evidence="1" id="KW-0472">Membrane</keyword>
<keyword evidence="1" id="KW-0812">Transmembrane</keyword>
<feature type="transmembrane region" description="Helical" evidence="1">
    <location>
        <begin position="243"/>
        <end position="263"/>
    </location>
</feature>
<feature type="transmembrane region" description="Helical" evidence="1">
    <location>
        <begin position="73"/>
        <end position="93"/>
    </location>
</feature>
<dbReference type="OrthoDB" id="1808577at2"/>
<protein>
    <recommendedName>
        <fullName evidence="4">O-antigen polymerase</fullName>
    </recommendedName>
</protein>
<feature type="transmembrane region" description="Helical" evidence="1">
    <location>
        <begin position="136"/>
        <end position="157"/>
    </location>
</feature>
<feature type="transmembrane region" description="Helical" evidence="1">
    <location>
        <begin position="6"/>
        <end position="38"/>
    </location>
</feature>
<gene>
    <name evidence="2" type="ORF">EUBVEN_01379</name>
</gene>
<dbReference type="HOGENOM" id="CLU_519480_0_0_9"/>
<dbReference type="Proteomes" id="UP000006000">
    <property type="component" value="Unassembled WGS sequence"/>
</dbReference>
<accession>A5Z6P6</accession>
<evidence type="ECO:0000313" key="3">
    <source>
        <dbReference type="Proteomes" id="UP000006000"/>
    </source>
</evidence>
<dbReference type="PANTHER" id="PTHR37422:SF13">
    <property type="entry name" value="LIPOPOLYSACCHARIDE BIOSYNTHESIS PROTEIN PA4999-RELATED"/>
    <property type="match status" value="1"/>
</dbReference>
<dbReference type="PANTHER" id="PTHR37422">
    <property type="entry name" value="TEICHURONIC ACID BIOSYNTHESIS PROTEIN TUAE"/>
    <property type="match status" value="1"/>
</dbReference>
<reference evidence="2 3" key="1">
    <citation type="submission" date="2007-03" db="EMBL/GenBank/DDBJ databases">
        <authorList>
            <person name="Fulton L."/>
            <person name="Clifton S."/>
            <person name="Fulton B."/>
            <person name="Xu J."/>
            <person name="Minx P."/>
            <person name="Pepin K.H."/>
            <person name="Johnson M."/>
            <person name="Thiruvilangam P."/>
            <person name="Bhonagiri V."/>
            <person name="Nash W.E."/>
            <person name="Mardis E.R."/>
            <person name="Wilson R.K."/>
        </authorList>
    </citation>
    <scope>NUCLEOTIDE SEQUENCE [LARGE SCALE GENOMIC DNA]</scope>
    <source>
        <strain evidence="2 3">ATCC 27560</strain>
    </source>
</reference>
<feature type="transmembrane region" description="Helical" evidence="1">
    <location>
        <begin position="169"/>
        <end position="197"/>
    </location>
</feature>